<keyword evidence="9" id="KW-1185">Reference proteome</keyword>
<dbReference type="OMA" id="LHIACKW"/>
<organism evidence="8 9">
    <name type="scientific">Dictyostelium purpureum</name>
    <name type="common">Slime mold</name>
    <dbReference type="NCBI Taxonomy" id="5786"/>
    <lineage>
        <taxon>Eukaryota</taxon>
        <taxon>Amoebozoa</taxon>
        <taxon>Evosea</taxon>
        <taxon>Eumycetozoa</taxon>
        <taxon>Dictyostelia</taxon>
        <taxon>Dictyosteliales</taxon>
        <taxon>Dictyosteliaceae</taxon>
        <taxon>Dictyostelium</taxon>
    </lineage>
</organism>
<dbReference type="FunCoup" id="F0ZP70">
    <property type="interactions" value="373"/>
</dbReference>
<dbReference type="Pfam" id="PF00017">
    <property type="entry name" value="SH2"/>
    <property type="match status" value="1"/>
</dbReference>
<dbReference type="EMBL" id="GL871105">
    <property type="protein sequence ID" value="EGC34253.1"/>
    <property type="molecule type" value="Genomic_DNA"/>
</dbReference>
<name>F0ZP70_DICPU</name>
<dbReference type="InterPro" id="IPR000980">
    <property type="entry name" value="SH2"/>
</dbReference>
<dbReference type="PROSITE" id="PS50001">
    <property type="entry name" value="SH2"/>
    <property type="match status" value="1"/>
</dbReference>
<dbReference type="Proteomes" id="UP000001064">
    <property type="component" value="Unassembled WGS sequence"/>
</dbReference>
<feature type="repeat" description="ANK" evidence="3">
    <location>
        <begin position="344"/>
        <end position="376"/>
    </location>
</feature>
<evidence type="ECO:0000256" key="2">
    <source>
        <dbReference type="ARBA" id="ARBA00023043"/>
    </source>
</evidence>
<dbReference type="InterPro" id="IPR036770">
    <property type="entry name" value="Ankyrin_rpt-contain_sf"/>
</dbReference>
<dbReference type="PROSITE" id="PS50088">
    <property type="entry name" value="ANK_REPEAT"/>
    <property type="match status" value="4"/>
</dbReference>
<dbReference type="InterPro" id="IPR001810">
    <property type="entry name" value="F-box_dom"/>
</dbReference>
<evidence type="ECO:0000313" key="9">
    <source>
        <dbReference type="Proteomes" id="UP000001064"/>
    </source>
</evidence>
<dbReference type="SUPFAM" id="SSF48403">
    <property type="entry name" value="Ankyrin repeat"/>
    <property type="match status" value="1"/>
</dbReference>
<reference evidence="9" key="1">
    <citation type="journal article" date="2011" name="Genome Biol.">
        <title>Comparative genomics of the social amoebae Dictyostelium discoideum and Dictyostelium purpureum.</title>
        <authorList>
            <consortium name="US DOE Joint Genome Institute (JGI-PGF)"/>
            <person name="Sucgang R."/>
            <person name="Kuo A."/>
            <person name="Tian X."/>
            <person name="Salerno W."/>
            <person name="Parikh A."/>
            <person name="Feasley C.L."/>
            <person name="Dalin E."/>
            <person name="Tu H."/>
            <person name="Huang E."/>
            <person name="Barry K."/>
            <person name="Lindquist E."/>
            <person name="Shapiro H."/>
            <person name="Bruce D."/>
            <person name="Schmutz J."/>
            <person name="Salamov A."/>
            <person name="Fey P."/>
            <person name="Gaudet P."/>
            <person name="Anjard C."/>
            <person name="Babu M.M."/>
            <person name="Basu S."/>
            <person name="Bushmanova Y."/>
            <person name="van der Wel H."/>
            <person name="Katoh-Kurasawa M."/>
            <person name="Dinh C."/>
            <person name="Coutinho P.M."/>
            <person name="Saito T."/>
            <person name="Elias M."/>
            <person name="Schaap P."/>
            <person name="Kay R.R."/>
            <person name="Henrissat B."/>
            <person name="Eichinger L."/>
            <person name="Rivero F."/>
            <person name="Putnam N.H."/>
            <person name="West C.M."/>
            <person name="Loomis W.F."/>
            <person name="Chisholm R.L."/>
            <person name="Shaulsky G."/>
            <person name="Strassmann J.E."/>
            <person name="Queller D.C."/>
            <person name="Kuspa A."/>
            <person name="Grigoriev I.V."/>
        </authorList>
    </citation>
    <scope>NUCLEOTIDE SEQUENCE [LARGE SCALE GENOMIC DNA]</scope>
    <source>
        <strain evidence="9">QSDP1</strain>
    </source>
</reference>
<dbReference type="PROSITE" id="PS50181">
    <property type="entry name" value="FBOX"/>
    <property type="match status" value="1"/>
</dbReference>
<keyword evidence="2 3" id="KW-0040">ANK repeat</keyword>
<dbReference type="InterPro" id="IPR002110">
    <property type="entry name" value="Ankyrin_rpt"/>
</dbReference>
<evidence type="ECO:0000256" key="4">
    <source>
        <dbReference type="PROSITE-ProRule" id="PRU00191"/>
    </source>
</evidence>
<dbReference type="GeneID" id="10500198"/>
<dbReference type="RefSeq" id="XP_003289222.1">
    <property type="nucleotide sequence ID" value="XM_003289174.1"/>
</dbReference>
<dbReference type="InterPro" id="IPR036047">
    <property type="entry name" value="F-box-like_dom_sf"/>
</dbReference>
<dbReference type="KEGG" id="dpp:DICPUDRAFT_153549"/>
<gene>
    <name evidence="8" type="ORF">DICPUDRAFT_153549</name>
</gene>
<dbReference type="AlphaFoldDB" id="F0ZP70"/>
<dbReference type="PANTHER" id="PTHR24198">
    <property type="entry name" value="ANKYRIN REPEAT AND PROTEIN KINASE DOMAIN-CONTAINING PROTEIN"/>
    <property type="match status" value="1"/>
</dbReference>
<dbReference type="SMART" id="SM00252">
    <property type="entry name" value="SH2"/>
    <property type="match status" value="1"/>
</dbReference>
<keyword evidence="4" id="KW-0727">SH2 domain</keyword>
<dbReference type="InParanoid" id="F0ZP70"/>
<feature type="domain" description="F-box" evidence="7">
    <location>
        <begin position="137"/>
        <end position="183"/>
    </location>
</feature>
<proteinExistence type="predicted"/>
<dbReference type="Pfam" id="PF12796">
    <property type="entry name" value="Ank_2"/>
    <property type="match status" value="2"/>
</dbReference>
<keyword evidence="1" id="KW-0677">Repeat</keyword>
<dbReference type="PROSITE" id="PS50297">
    <property type="entry name" value="ANK_REP_REGION"/>
    <property type="match status" value="3"/>
</dbReference>
<feature type="repeat" description="ANK" evidence="3">
    <location>
        <begin position="420"/>
        <end position="455"/>
    </location>
</feature>
<dbReference type="Gene3D" id="3.30.505.10">
    <property type="entry name" value="SH2 domain"/>
    <property type="match status" value="1"/>
</dbReference>
<dbReference type="VEuPathDB" id="AmoebaDB:DICPUDRAFT_153549"/>
<evidence type="ECO:0000256" key="5">
    <source>
        <dbReference type="SAM" id="MobiDB-lite"/>
    </source>
</evidence>
<evidence type="ECO:0008006" key="10">
    <source>
        <dbReference type="Google" id="ProtNLM"/>
    </source>
</evidence>
<dbReference type="Pfam" id="PF00023">
    <property type="entry name" value="Ank"/>
    <property type="match status" value="1"/>
</dbReference>
<dbReference type="InterPro" id="IPR036860">
    <property type="entry name" value="SH2_dom_sf"/>
</dbReference>
<dbReference type="SMART" id="SM00256">
    <property type="entry name" value="FBOX"/>
    <property type="match status" value="1"/>
</dbReference>
<dbReference type="OrthoDB" id="20872at2759"/>
<protein>
    <recommendedName>
        <fullName evidence="10">Ankyrin repeat-containing protein</fullName>
    </recommendedName>
</protein>
<feature type="region of interest" description="Disordered" evidence="5">
    <location>
        <begin position="27"/>
        <end position="83"/>
    </location>
</feature>
<accession>F0ZP70</accession>
<dbReference type="Gene3D" id="1.20.1280.50">
    <property type="match status" value="1"/>
</dbReference>
<dbReference type="Gene3D" id="1.25.40.20">
    <property type="entry name" value="Ankyrin repeat-containing domain"/>
    <property type="match status" value="2"/>
</dbReference>
<evidence type="ECO:0000259" key="7">
    <source>
        <dbReference type="PROSITE" id="PS50181"/>
    </source>
</evidence>
<feature type="domain" description="SH2" evidence="6">
    <location>
        <begin position="224"/>
        <end position="301"/>
    </location>
</feature>
<dbReference type="CDD" id="cd00173">
    <property type="entry name" value="SH2"/>
    <property type="match status" value="1"/>
</dbReference>
<evidence type="ECO:0000313" key="8">
    <source>
        <dbReference type="EMBL" id="EGC34253.1"/>
    </source>
</evidence>
<evidence type="ECO:0000259" key="6">
    <source>
        <dbReference type="PROSITE" id="PS50001"/>
    </source>
</evidence>
<feature type="repeat" description="ANK" evidence="3">
    <location>
        <begin position="456"/>
        <end position="478"/>
    </location>
</feature>
<dbReference type="SUPFAM" id="SSF55550">
    <property type="entry name" value="SH2 domain"/>
    <property type="match status" value="1"/>
</dbReference>
<sequence length="735" mass="84002">MTSTDINSINSHLLLLRSFNNINISNTNSTGTDNNSSSNNNNNSNNSNSNSNGNISQNNNIVHNSNNSNNNIKSCSNNNNNNNQKKKKEILDYNLNFTNRIIRSNIIKNINFLKNSVENYFINNGCNSGIYRDGSAATSICDLPDEIIIYIFKYLSPFDLRICCLVSTYWSHISSLNTLWYDKCLSQWYWLFNIGEEKNKRLPNSTWKEFYKYWAKEYLNHTEWWQESFTREDAERALSTQGKGTFLIRTSTSKKNCLVISYNAHAQHPTHMLLSYLGIYTGVSLYDEIGRIYPTLASLVRGKKSWLKRPFQSCGVYASKSKSKLQFIERMLNDPKERDGKTIDQLSLLHIACKWSFKQLVVALLEKGANINHKCDCKGKPPLFFAIEFVHGQPSNSVRLEILRILLKNENINVNQLDNKGRSILHVATKQHQQDSPEMLKLLLNYGADPLISSPSGLYPLHVAVKENNIKMLKILLNLEKDSVKTLPTTITTTTSIIDVKLDNQDINQNNNQTNIINTNCTTNSNSLKKINVNCKIELTPISKLNDDYGSTPLHIASSKNYFSIIKLLLEHPEIQVDCLDNKNRTPLHRAVLNTQDWVNMARFGKPLQHHFSHQIIEILLKNKADPNLMDCENKTPLHIAVEKGHRKSAHGIATSVRDLFTHEKVQSIYSKESLLQSLNAGRESKDIQKIVADVNYSIMCGYNEDFNEPLDKTIIDHYNNINDILKKEFLHILK</sequence>
<evidence type="ECO:0000256" key="3">
    <source>
        <dbReference type="PROSITE-ProRule" id="PRU00023"/>
    </source>
</evidence>
<dbReference type="SMART" id="SM00248">
    <property type="entry name" value="ANK"/>
    <property type="match status" value="7"/>
</dbReference>
<dbReference type="PANTHER" id="PTHR24198:SF165">
    <property type="entry name" value="ANKYRIN REPEAT-CONTAINING PROTEIN-RELATED"/>
    <property type="match status" value="1"/>
</dbReference>
<dbReference type="STRING" id="5786.F0ZP70"/>
<feature type="repeat" description="ANK" evidence="3">
    <location>
        <begin position="549"/>
        <end position="572"/>
    </location>
</feature>
<dbReference type="Pfam" id="PF12937">
    <property type="entry name" value="F-box-like"/>
    <property type="match status" value="1"/>
</dbReference>
<dbReference type="SUPFAM" id="SSF81383">
    <property type="entry name" value="F-box domain"/>
    <property type="match status" value="1"/>
</dbReference>
<evidence type="ECO:0000256" key="1">
    <source>
        <dbReference type="ARBA" id="ARBA00022737"/>
    </source>
</evidence>
<dbReference type="eggNOG" id="KOG4177">
    <property type="taxonomic scope" value="Eukaryota"/>
</dbReference>